<dbReference type="GO" id="GO:0008534">
    <property type="term" value="F:oxidized purine nucleobase lesion DNA N-glycosylase activity"/>
    <property type="evidence" value="ECO:0007669"/>
    <property type="project" value="UniProtKB-EC"/>
</dbReference>
<comment type="catalytic activity">
    <reaction evidence="1">
        <text>Hydrolysis of DNA containing ring-opened 7-methylguanine residues, releasing 2,6-diamino-4-hydroxy-5-(N-methyl)formamidopyrimidine.</text>
        <dbReference type="EC" id="3.2.2.23"/>
    </reaction>
</comment>
<dbReference type="Pfam" id="PF01149">
    <property type="entry name" value="Fapy_DNA_glyco"/>
    <property type="match status" value="1"/>
</dbReference>
<dbReference type="SMART" id="SM01232">
    <property type="entry name" value="H2TH"/>
    <property type="match status" value="1"/>
</dbReference>
<evidence type="ECO:0000256" key="1">
    <source>
        <dbReference type="ARBA" id="ARBA00001668"/>
    </source>
</evidence>
<dbReference type="InterPro" id="IPR012319">
    <property type="entry name" value="FPG_cat"/>
</dbReference>
<dbReference type="PANTHER" id="PTHR22993">
    <property type="entry name" value="FORMAMIDOPYRIMIDINE-DNA GLYCOSYLASE"/>
    <property type="match status" value="1"/>
</dbReference>
<feature type="compositionally biased region" description="Basic and acidic residues" evidence="10">
    <location>
        <begin position="226"/>
        <end position="251"/>
    </location>
</feature>
<dbReference type="Pfam" id="PF06831">
    <property type="entry name" value="H2TH"/>
    <property type="match status" value="1"/>
</dbReference>
<name>A0AA91PWI8_CLALS</name>
<comment type="similarity">
    <text evidence="2">Belongs to the FPG family.</text>
</comment>
<dbReference type="GO" id="GO:0005634">
    <property type="term" value="C:nucleus"/>
    <property type="evidence" value="ECO:0007669"/>
    <property type="project" value="TreeGrafter"/>
</dbReference>
<dbReference type="Proteomes" id="UP000195602">
    <property type="component" value="Unassembled WGS sequence"/>
</dbReference>
<accession>A0AA91PWI8</accession>
<evidence type="ECO:0000313" key="12">
    <source>
        <dbReference type="EMBL" id="OVF07011.1"/>
    </source>
</evidence>
<reference evidence="12 13" key="1">
    <citation type="submission" date="2017-04" db="EMBL/GenBank/DDBJ databases">
        <title>Draft genome of the yeast Clavispora lusitaniae type strain CBS 6936.</title>
        <authorList>
            <person name="Durrens P."/>
            <person name="Klopp C."/>
            <person name="Biteau N."/>
            <person name="Fitton-Ouhabi V."/>
            <person name="Dementhon K."/>
            <person name="Accoceberry I."/>
            <person name="Sherman D.J."/>
            <person name="Noel T."/>
        </authorList>
    </citation>
    <scope>NUCLEOTIDE SEQUENCE [LARGE SCALE GENOMIC DNA]</scope>
    <source>
        <strain evidence="12 13">CBS 6936</strain>
    </source>
</reference>
<dbReference type="CDD" id="cd08972">
    <property type="entry name" value="PF_Nei_N"/>
    <property type="match status" value="1"/>
</dbReference>
<dbReference type="SMART" id="SM00898">
    <property type="entry name" value="Fapy_DNA_glyco"/>
    <property type="match status" value="1"/>
</dbReference>
<sequence>MPEVAEVAHVCALLKRNIVGKTVKRAHLRLDTLLFPALKSASDPESVLTDFQKRLEGSKVEAVRRHGKYFWLWLEKEKEKLAVLMHFGMTGMVHLRDVKSHLVFMENGGDKKIKSEKENGDETPELESEPEPQEWPPRFSKFELELENGQKTELAFVDPRRLARVRLLWGPECSSDELLMQQEPLKRQGPDYSKGGEREVKKEEEVKEEEGEVKEEEGEVKEEEGEVKREVKKEEGEEVNKIKEEAEGEEGLAKAEQEVISLFSPSHESSVSDFPRPTVFHPDPDPDPHGRARLAFPDFAKLVLSRRKPIKALLLDQAFFAGVGNWVSDEILYHAQIHPSENLAEHISDPEDPRLARLYYSLIYVMEMSVAVEGNVREFPENWLMLHRWGKRRKEKAKTKMGYSVAFETVGGRTSCFVPELQKRMGPAVKRRKTSKEKQSGDE</sequence>
<proteinExistence type="inferred from homology"/>
<evidence type="ECO:0000256" key="7">
    <source>
        <dbReference type="ARBA" id="ARBA00023239"/>
    </source>
</evidence>
<dbReference type="PROSITE" id="PS51068">
    <property type="entry name" value="FPG_CAT"/>
    <property type="match status" value="1"/>
</dbReference>
<evidence type="ECO:0000256" key="10">
    <source>
        <dbReference type="SAM" id="MobiDB-lite"/>
    </source>
</evidence>
<feature type="region of interest" description="Disordered" evidence="10">
    <location>
        <begin position="180"/>
        <end position="251"/>
    </location>
</feature>
<dbReference type="GO" id="GO:0008270">
    <property type="term" value="F:zinc ion binding"/>
    <property type="evidence" value="ECO:0007669"/>
    <property type="project" value="InterPro"/>
</dbReference>
<protein>
    <submittedName>
        <fullName evidence="12">Formamidopyrimidine DNA glycosylase</fullName>
    </submittedName>
</protein>
<feature type="region of interest" description="Disordered" evidence="10">
    <location>
        <begin position="109"/>
        <end position="137"/>
    </location>
</feature>
<evidence type="ECO:0000256" key="5">
    <source>
        <dbReference type="ARBA" id="ARBA00023125"/>
    </source>
</evidence>
<organism evidence="12 13">
    <name type="scientific">Clavispora lusitaniae</name>
    <name type="common">Candida lusitaniae</name>
    <dbReference type="NCBI Taxonomy" id="36911"/>
    <lineage>
        <taxon>Eukaryota</taxon>
        <taxon>Fungi</taxon>
        <taxon>Dikarya</taxon>
        <taxon>Ascomycota</taxon>
        <taxon>Saccharomycotina</taxon>
        <taxon>Pichiomycetes</taxon>
        <taxon>Metschnikowiaceae</taxon>
        <taxon>Clavispora</taxon>
    </lineage>
</organism>
<evidence type="ECO:0000259" key="11">
    <source>
        <dbReference type="PROSITE" id="PS51068"/>
    </source>
</evidence>
<dbReference type="InterPro" id="IPR035937">
    <property type="entry name" value="FPG_N"/>
</dbReference>
<feature type="compositionally biased region" description="Basic and acidic residues" evidence="10">
    <location>
        <begin position="109"/>
        <end position="120"/>
    </location>
</feature>
<keyword evidence="5" id="KW-0238">DNA-binding</keyword>
<keyword evidence="4" id="KW-0378">Hydrolase</keyword>
<evidence type="ECO:0000256" key="8">
    <source>
        <dbReference type="ARBA" id="ARBA00023268"/>
    </source>
</evidence>
<dbReference type="GO" id="GO:0003906">
    <property type="term" value="F:DNA-(apurinic or apyrimidinic site) endonuclease activity"/>
    <property type="evidence" value="ECO:0007669"/>
    <property type="project" value="InterPro"/>
</dbReference>
<dbReference type="GO" id="GO:0003684">
    <property type="term" value="F:damaged DNA binding"/>
    <property type="evidence" value="ECO:0007669"/>
    <property type="project" value="InterPro"/>
</dbReference>
<evidence type="ECO:0000256" key="3">
    <source>
        <dbReference type="ARBA" id="ARBA00022763"/>
    </source>
</evidence>
<dbReference type="InterPro" id="IPR010979">
    <property type="entry name" value="Ribosomal_uS13-like_H2TH"/>
</dbReference>
<keyword evidence="3" id="KW-0227">DNA damage</keyword>
<dbReference type="GO" id="GO:0006284">
    <property type="term" value="P:base-excision repair"/>
    <property type="evidence" value="ECO:0007669"/>
    <property type="project" value="InterPro"/>
</dbReference>
<feature type="domain" description="Formamidopyrimidine-DNA glycosylase catalytic" evidence="11">
    <location>
        <begin position="2"/>
        <end position="163"/>
    </location>
</feature>
<dbReference type="KEGG" id="clus:A9F13_16g01144"/>
<evidence type="ECO:0000256" key="6">
    <source>
        <dbReference type="ARBA" id="ARBA00023204"/>
    </source>
</evidence>
<feature type="compositionally biased region" description="Basic and acidic residues" evidence="10">
    <location>
        <begin position="184"/>
        <end position="205"/>
    </location>
</feature>
<keyword evidence="6" id="KW-0234">DNA repair</keyword>
<dbReference type="GO" id="GO:0016829">
    <property type="term" value="F:lyase activity"/>
    <property type="evidence" value="ECO:0007669"/>
    <property type="project" value="UniProtKB-KW"/>
</dbReference>
<gene>
    <name evidence="12" type="ORF">A9F13_16g01144</name>
</gene>
<feature type="compositionally biased region" description="Acidic residues" evidence="10">
    <location>
        <begin position="206"/>
        <end position="225"/>
    </location>
</feature>
<dbReference type="EMBL" id="LYUB02000016">
    <property type="protein sequence ID" value="OVF07011.1"/>
    <property type="molecule type" value="Genomic_DNA"/>
</dbReference>
<evidence type="ECO:0000256" key="9">
    <source>
        <dbReference type="ARBA" id="ARBA00023295"/>
    </source>
</evidence>
<dbReference type="Gene3D" id="1.10.8.50">
    <property type="match status" value="1"/>
</dbReference>
<dbReference type="Gene3D" id="3.20.190.10">
    <property type="entry name" value="MutM-like, N-terminal"/>
    <property type="match status" value="1"/>
</dbReference>
<evidence type="ECO:0000256" key="2">
    <source>
        <dbReference type="ARBA" id="ARBA00009409"/>
    </source>
</evidence>
<dbReference type="SUPFAM" id="SSF81624">
    <property type="entry name" value="N-terminal domain of MutM-like DNA repair proteins"/>
    <property type="match status" value="1"/>
</dbReference>
<keyword evidence="9" id="KW-0326">Glycosidase</keyword>
<dbReference type="PANTHER" id="PTHR22993:SF9">
    <property type="entry name" value="FORMAMIDOPYRIMIDINE-DNA GLYCOSYLASE"/>
    <property type="match status" value="1"/>
</dbReference>
<keyword evidence="7" id="KW-0456">Lyase</keyword>
<evidence type="ECO:0000256" key="4">
    <source>
        <dbReference type="ARBA" id="ARBA00022801"/>
    </source>
</evidence>
<keyword evidence="8" id="KW-0511">Multifunctional enzyme</keyword>
<dbReference type="SUPFAM" id="SSF46946">
    <property type="entry name" value="S13-like H2TH domain"/>
    <property type="match status" value="1"/>
</dbReference>
<comment type="caution">
    <text evidence="12">The sequence shown here is derived from an EMBL/GenBank/DDBJ whole genome shotgun (WGS) entry which is preliminary data.</text>
</comment>
<dbReference type="InterPro" id="IPR015886">
    <property type="entry name" value="H2TH_FPG"/>
</dbReference>
<evidence type="ECO:0000313" key="13">
    <source>
        <dbReference type="Proteomes" id="UP000195602"/>
    </source>
</evidence>
<feature type="compositionally biased region" description="Acidic residues" evidence="10">
    <location>
        <begin position="121"/>
        <end position="132"/>
    </location>
</feature>
<dbReference type="AlphaFoldDB" id="A0AA91PWI8"/>